<evidence type="ECO:0000256" key="2">
    <source>
        <dbReference type="ARBA" id="ARBA00022670"/>
    </source>
</evidence>
<protein>
    <submittedName>
        <fullName evidence="5">Coenzyme F420-reducing hydrogenase, FrhD protein</fullName>
    </submittedName>
</protein>
<gene>
    <name evidence="5" type="primary">frhD</name>
    <name evidence="5" type="ORF">HQQ74_00095</name>
</gene>
<comment type="similarity">
    <text evidence="1">Belongs to the peptidase A31 family.</text>
</comment>
<dbReference type="GO" id="GO:0004190">
    <property type="term" value="F:aspartic-type endopeptidase activity"/>
    <property type="evidence" value="ECO:0007669"/>
    <property type="project" value="UniProtKB-KW"/>
</dbReference>
<accession>A0A8T7H355</accession>
<keyword evidence="2" id="KW-0645">Protease</keyword>
<keyword evidence="3" id="KW-0064">Aspartyl protease</keyword>
<name>A0A8T7H355_9EURY</name>
<dbReference type="InterPro" id="IPR000671">
    <property type="entry name" value="Peptidase_A31"/>
</dbReference>
<proteinExistence type="inferred from homology"/>
<dbReference type="GO" id="GO:0016485">
    <property type="term" value="P:protein processing"/>
    <property type="evidence" value="ECO:0007669"/>
    <property type="project" value="TreeGrafter"/>
</dbReference>
<dbReference type="PRINTS" id="PR00446">
    <property type="entry name" value="HYDRGNUPTAKE"/>
</dbReference>
<keyword evidence="4" id="KW-0378">Hydrolase</keyword>
<dbReference type="AlphaFoldDB" id="A0A8T7H355"/>
<evidence type="ECO:0000256" key="3">
    <source>
        <dbReference type="ARBA" id="ARBA00022750"/>
    </source>
</evidence>
<dbReference type="Proteomes" id="UP000737555">
    <property type="component" value="Unassembled WGS sequence"/>
</dbReference>
<dbReference type="PANTHER" id="PTHR30302:SF1">
    <property type="entry name" value="HYDROGENASE 2 MATURATION PROTEASE"/>
    <property type="match status" value="1"/>
</dbReference>
<comment type="caution">
    <text evidence="5">The sequence shown here is derived from an EMBL/GenBank/DDBJ whole genome shotgun (WGS) entry which is preliminary data.</text>
</comment>
<reference evidence="5" key="1">
    <citation type="submission" date="2020-05" db="EMBL/GenBank/DDBJ databases">
        <title>The first insight into the ecology of ammonia-tolerant syntrophic propionate oxidizing bacteria.</title>
        <authorList>
            <person name="Singh A."/>
            <person name="Schnurer A."/>
            <person name="Westerholm M."/>
        </authorList>
    </citation>
    <scope>NUCLEOTIDE SEQUENCE</scope>
    <source>
        <strain evidence="5">MAG54</strain>
    </source>
</reference>
<evidence type="ECO:0000313" key="5">
    <source>
        <dbReference type="EMBL" id="NQS77109.1"/>
    </source>
</evidence>
<dbReference type="InterPro" id="IPR004411">
    <property type="entry name" value="Pept_A31_F420-red_hyd_d"/>
</dbReference>
<dbReference type="SUPFAM" id="SSF53163">
    <property type="entry name" value="HybD-like"/>
    <property type="match status" value="1"/>
</dbReference>
<evidence type="ECO:0000256" key="1">
    <source>
        <dbReference type="ARBA" id="ARBA00006814"/>
    </source>
</evidence>
<dbReference type="Pfam" id="PF01750">
    <property type="entry name" value="HycI"/>
    <property type="match status" value="1"/>
</dbReference>
<dbReference type="NCBIfam" id="TIGR00130">
    <property type="entry name" value="frhD"/>
    <property type="match status" value="1"/>
</dbReference>
<sequence>MKMPYPEIVVAGCGNLLFADDGFGPAVAQELLKFALPDNVKVVDAGICATPFVFTLLDPERTKKLIVVDIVDFDAVSGAIARLRIGDLSPGSIRDARPGGIAGALRRIEDGIDVTIIGCQPKHLPGPEMEIGLSEEVRKAVPGAVRIVLDIIGALDDQPGSGCSRGNSRW</sequence>
<dbReference type="InterPro" id="IPR023430">
    <property type="entry name" value="Pept_HybD-like_dom_sf"/>
</dbReference>
<evidence type="ECO:0000256" key="4">
    <source>
        <dbReference type="ARBA" id="ARBA00022801"/>
    </source>
</evidence>
<dbReference type="Gene3D" id="3.40.50.1450">
    <property type="entry name" value="HybD-like"/>
    <property type="match status" value="1"/>
</dbReference>
<dbReference type="PANTHER" id="PTHR30302">
    <property type="entry name" value="HYDROGENASE 1 MATURATION PROTEASE"/>
    <property type="match status" value="1"/>
</dbReference>
<dbReference type="NCBIfam" id="TIGR00072">
    <property type="entry name" value="hydrog_prot"/>
    <property type="match status" value="1"/>
</dbReference>
<evidence type="ECO:0000313" key="6">
    <source>
        <dbReference type="Proteomes" id="UP000737555"/>
    </source>
</evidence>
<dbReference type="GO" id="GO:0008047">
    <property type="term" value="F:enzyme activator activity"/>
    <property type="evidence" value="ECO:0007669"/>
    <property type="project" value="InterPro"/>
</dbReference>
<organism evidence="5 6">
    <name type="scientific">Methanoculleus bourgensis</name>
    <dbReference type="NCBI Taxonomy" id="83986"/>
    <lineage>
        <taxon>Archaea</taxon>
        <taxon>Methanobacteriati</taxon>
        <taxon>Methanobacteriota</taxon>
        <taxon>Stenosarchaea group</taxon>
        <taxon>Methanomicrobia</taxon>
        <taxon>Methanomicrobiales</taxon>
        <taxon>Methanomicrobiaceae</taxon>
        <taxon>Methanoculleus</taxon>
    </lineage>
</organism>
<dbReference type="EMBL" id="JABMJE010000001">
    <property type="protein sequence ID" value="NQS77109.1"/>
    <property type="molecule type" value="Genomic_DNA"/>
</dbReference>